<dbReference type="Pfam" id="PF05699">
    <property type="entry name" value="Dimer_Tnp_hAT"/>
    <property type="match status" value="1"/>
</dbReference>
<keyword evidence="3" id="KW-1185">Reference proteome</keyword>
<protein>
    <recommendedName>
        <fullName evidence="1">HAT C-terminal dimerisation domain-containing protein</fullName>
    </recommendedName>
</protein>
<dbReference type="PANTHER" id="PTHR47611:SF1">
    <property type="entry name" value="CCHC-TYPE DOMAIN-CONTAINING PROTEIN"/>
    <property type="match status" value="1"/>
</dbReference>
<accession>A0ABQ9HDW5</accession>
<comment type="caution">
    <text evidence="2">The sequence shown here is derived from an EMBL/GenBank/DDBJ whole genome shotgun (WGS) entry which is preliminary data.</text>
</comment>
<evidence type="ECO:0000313" key="3">
    <source>
        <dbReference type="Proteomes" id="UP001159363"/>
    </source>
</evidence>
<reference evidence="2 3" key="1">
    <citation type="submission" date="2023-02" db="EMBL/GenBank/DDBJ databases">
        <title>LHISI_Scaffold_Assembly.</title>
        <authorList>
            <person name="Stuart O.P."/>
            <person name="Cleave R."/>
            <person name="Magrath M.J.L."/>
            <person name="Mikheyev A.S."/>
        </authorList>
    </citation>
    <scope>NUCLEOTIDE SEQUENCE [LARGE SCALE GENOMIC DNA]</scope>
    <source>
        <strain evidence="2">Daus_M_001</strain>
        <tissue evidence="2">Leg muscle</tissue>
    </source>
</reference>
<dbReference type="Proteomes" id="UP001159363">
    <property type="component" value="Chromosome 4"/>
</dbReference>
<feature type="domain" description="HAT C-terminal dimerisation" evidence="1">
    <location>
        <begin position="70"/>
        <end position="150"/>
    </location>
</feature>
<dbReference type="SUPFAM" id="SSF53098">
    <property type="entry name" value="Ribonuclease H-like"/>
    <property type="match status" value="1"/>
</dbReference>
<gene>
    <name evidence="2" type="ORF">PR048_014262</name>
</gene>
<evidence type="ECO:0000313" key="2">
    <source>
        <dbReference type="EMBL" id="KAJ8882454.1"/>
    </source>
</evidence>
<organism evidence="2 3">
    <name type="scientific">Dryococelus australis</name>
    <dbReference type="NCBI Taxonomy" id="614101"/>
    <lineage>
        <taxon>Eukaryota</taxon>
        <taxon>Metazoa</taxon>
        <taxon>Ecdysozoa</taxon>
        <taxon>Arthropoda</taxon>
        <taxon>Hexapoda</taxon>
        <taxon>Insecta</taxon>
        <taxon>Pterygota</taxon>
        <taxon>Neoptera</taxon>
        <taxon>Polyneoptera</taxon>
        <taxon>Phasmatodea</taxon>
        <taxon>Verophasmatodea</taxon>
        <taxon>Anareolatae</taxon>
        <taxon>Phasmatidae</taxon>
        <taxon>Eurycanthinae</taxon>
        <taxon>Dryococelus</taxon>
    </lineage>
</organism>
<proteinExistence type="predicted"/>
<sequence>MLVDLTVKAVIVAPEERTLAKNTLERKLEQMKPSKPEPASWNMCYTKLISLLSDFDGLASSATVSTTVSEIERYLIMATIPRNDDPLKWWKEQCCSMFLNIYKVTMYYLGNPATGTASEHVFSSARNIVGPKRMSLTSEHVEELVFLHENEDI</sequence>
<name>A0ABQ9HDW5_9NEOP</name>
<dbReference type="InterPro" id="IPR008906">
    <property type="entry name" value="HATC_C_dom"/>
</dbReference>
<dbReference type="EMBL" id="JARBHB010000005">
    <property type="protein sequence ID" value="KAJ8882454.1"/>
    <property type="molecule type" value="Genomic_DNA"/>
</dbReference>
<dbReference type="InterPro" id="IPR012337">
    <property type="entry name" value="RNaseH-like_sf"/>
</dbReference>
<dbReference type="PANTHER" id="PTHR47611">
    <property type="entry name" value="HAT DIMERISATION DOMAIN, C-TERMINAL"/>
    <property type="match status" value="1"/>
</dbReference>
<evidence type="ECO:0000259" key="1">
    <source>
        <dbReference type="Pfam" id="PF05699"/>
    </source>
</evidence>